<dbReference type="GO" id="GO:0003678">
    <property type="term" value="F:DNA helicase activity"/>
    <property type="evidence" value="ECO:0007669"/>
    <property type="project" value="UniProtKB-UniRule"/>
</dbReference>
<keyword evidence="1" id="KW-1194">Viral DNA replication</keyword>
<sequence>MIDVILGQLISNQEYFGRVWPYLKEDYFEKGPARILYNSIKSHVDAYNGIPSKVALDLVVNNSNLNEVDFKGVSTLLGNLKTEPESVDWLVPETEKYVQRRAMYNATVKIVQIQTNADKPLNQRDKRLPDVGAIPDIMRDALSVCFDSSIGHSWMEDYEARWLSYQNKTRKIPFKLNMLNKITKGGVEIGTLNIILAGVNVGKSLGLCSLTADYLQSGKNVLYISMEMAEEVVAKRIDANLLDVTMDDIDDGKISYPEYKSKMERWRKANVLGELYIKQYPIGGAHALTFKALLNELKLKKAFKPDIIVVDYLGICASSRIKVFSENSYTLVKAIAEELRALAVEERVPIWTAAQTTRGGWDNSDITMSDIAESAGLSHTADFILAAIETEDLATQGVQLMKQIKSRYGDKSIFNKFNLCVKKGNQRWYEEDGPSAPVIPESQMTDEIIIKACVAAKETIPVTEESIQLSNIEEMNKVHRISSASRAELDDLAAKLTF</sequence>
<dbReference type="GO" id="GO:0016787">
    <property type="term" value="F:hydrolase activity"/>
    <property type="evidence" value="ECO:0007669"/>
    <property type="project" value="UniProtKB-KW"/>
</dbReference>
<feature type="binding site" evidence="1">
    <location>
        <begin position="197"/>
        <end position="204"/>
    </location>
    <ligand>
        <name>ATP</name>
        <dbReference type="ChEBI" id="CHEBI:30616"/>
    </ligand>
</feature>
<dbReference type="Proteomes" id="UP000287416">
    <property type="component" value="Segment"/>
</dbReference>
<dbReference type="InterPro" id="IPR027417">
    <property type="entry name" value="P-loop_NTPase"/>
</dbReference>
<dbReference type="RefSeq" id="YP_009882089.1">
    <property type="nucleotide sequence ID" value="NC_049445.1"/>
</dbReference>
<dbReference type="PANTHER" id="PTHR30153:SF2">
    <property type="entry name" value="REPLICATIVE DNA HELICASE"/>
    <property type="match status" value="1"/>
</dbReference>
<keyword evidence="1" id="KW-0347">Helicase</keyword>
<keyword evidence="1" id="KW-0235">DNA replication</keyword>
<dbReference type="GO" id="GO:0006260">
    <property type="term" value="P:DNA replication"/>
    <property type="evidence" value="ECO:0007669"/>
    <property type="project" value="UniProtKB-KW"/>
</dbReference>
<name>A0A3T0IGK8_9CAUD</name>
<proteinExistence type="inferred from homology"/>
<keyword evidence="1" id="KW-0067">ATP-binding</keyword>
<comment type="function">
    <text evidence="1">ATP-dependent DNA helicase essential for viral DNA replication and recombination. The helicase moves 5' -&gt; 3' on the lagging strand template, unwinding the DNA duplex ahead of the leading strand polymerase at the replication fork and generating ssDNA for both leading and lagging strand synthesis. Interaction with the primase allows the primase to initiate lagging strand synthesis and fully activates the helicase. Loaded by the helicase assembly factor on replication forks that begin at discrete replication origin sequences, as well as on forks that are created during recombination.</text>
</comment>
<dbReference type="PROSITE" id="PS51199">
    <property type="entry name" value="SF4_HELICASE"/>
    <property type="match status" value="1"/>
</dbReference>
<evidence type="ECO:0000256" key="1">
    <source>
        <dbReference type="HAMAP-Rule" id="MF_04155"/>
    </source>
</evidence>
<dbReference type="GO" id="GO:0003677">
    <property type="term" value="F:DNA binding"/>
    <property type="evidence" value="ECO:0007669"/>
    <property type="project" value="UniProtKB-KW"/>
</dbReference>
<evidence type="ECO:0000259" key="2">
    <source>
        <dbReference type="PROSITE" id="PS51199"/>
    </source>
</evidence>
<comment type="subunit">
    <text evidence="1">Homohexamer. The homohexamer is a trimer of asymmetric dimers. Interacts with the DNA primase; this interaction forms the active primosome complex, which is composed of 6 helicase and 1 primase subunits and expresses full helicase and primase activities. Interacts (via C-terminus) with the helicase assembly factor; this interaction brings about the rapid assembly of the helicase onto ssDNA. Part of the replicase complex that includes the DNA polymerase, the polymerase clamp, the clamp loader complex, the single-stranded DNA binding protein, the primase, the DnaB-like replicative helicase and the helicase assembly factor.</text>
</comment>
<evidence type="ECO:0000313" key="4">
    <source>
        <dbReference type="Proteomes" id="UP000287416"/>
    </source>
</evidence>
<feature type="domain" description="SF4 helicase" evidence="2">
    <location>
        <begin position="165"/>
        <end position="435"/>
    </location>
</feature>
<keyword evidence="4" id="KW-1185">Reference proteome</keyword>
<dbReference type="PANTHER" id="PTHR30153">
    <property type="entry name" value="REPLICATIVE DNA HELICASE DNAB"/>
    <property type="match status" value="1"/>
</dbReference>
<keyword evidence="1" id="KW-0238">DNA-binding</keyword>
<dbReference type="GO" id="GO:0005524">
    <property type="term" value="F:ATP binding"/>
    <property type="evidence" value="ECO:0007669"/>
    <property type="project" value="UniProtKB-UniRule"/>
</dbReference>
<protein>
    <recommendedName>
        <fullName evidence="1">DnaB-like replicative helicase</fullName>
        <ecNumber evidence="1">3.6.4.-</ecNumber>
    </recommendedName>
</protein>
<dbReference type="EC" id="3.6.4.-" evidence="1"/>
<accession>A0A3T0IGK8</accession>
<dbReference type="InterPro" id="IPR007694">
    <property type="entry name" value="DNA_helicase_DnaB-like_C"/>
</dbReference>
<evidence type="ECO:0000313" key="3">
    <source>
        <dbReference type="EMBL" id="AZU98547.1"/>
    </source>
</evidence>
<dbReference type="EMBL" id="MK278860">
    <property type="protein sequence ID" value="AZU98547.1"/>
    <property type="molecule type" value="Genomic_DNA"/>
</dbReference>
<dbReference type="InterPro" id="IPR046393">
    <property type="entry name" value="Helic_T4"/>
</dbReference>
<dbReference type="HAMAP" id="MF_04155">
    <property type="entry name" value="Helic_T4"/>
    <property type="match status" value="1"/>
</dbReference>
<dbReference type="KEGG" id="vg:55811385"/>
<dbReference type="Gene3D" id="3.40.50.300">
    <property type="entry name" value="P-loop containing nucleotide triphosphate hydrolases"/>
    <property type="match status" value="1"/>
</dbReference>
<dbReference type="SUPFAM" id="SSF52540">
    <property type="entry name" value="P-loop containing nucleoside triphosphate hydrolases"/>
    <property type="match status" value="1"/>
</dbReference>
<organism evidence="3 4">
    <name type="scientific">Acinetobacter phage AbTZA1</name>
    <dbReference type="NCBI Taxonomy" id="2500827"/>
    <lineage>
        <taxon>Viruses</taxon>
        <taxon>Duplodnaviria</taxon>
        <taxon>Heunggongvirae</taxon>
        <taxon>Uroviricota</taxon>
        <taxon>Caudoviricetes</taxon>
        <taxon>Pantevenvirales</taxon>
        <taxon>Straboviridae</taxon>
        <taxon>Twarogvirinae</taxon>
        <taxon>Hadassahvirus</taxon>
        <taxon>Hadassahvirus azbtza1</taxon>
    </lineage>
</organism>
<comment type="similarity">
    <text evidence="1">Belongs to the helicase family. DnaB subfamily.</text>
</comment>
<dbReference type="GeneID" id="55811385"/>
<dbReference type="GO" id="GO:0039686">
    <property type="term" value="P:bidirectional double-stranded viral DNA replication"/>
    <property type="evidence" value="ECO:0007669"/>
    <property type="project" value="InterPro"/>
</dbReference>
<keyword evidence="1" id="KW-0547">Nucleotide-binding</keyword>
<reference evidence="3 4" key="1">
    <citation type="submission" date="2018-12" db="EMBL/GenBank/DDBJ databases">
        <title>Successful treatment of antibiotic resistant microbial bone infection with bacteriophages.</title>
        <authorList>
            <person name="Nir-Paz R."/>
            <person name="Gelman D."/>
            <person name="Khouri A."/>
            <person name="Sisson B.M."/>
            <person name="Fackler J."/>
            <person name="Oren S.A."/>
            <person name="Khalifa L."/>
            <person name="Rimon A."/>
            <person name="Glazer S.C."/>
            <person name="Moses A.E."/>
            <person name="Yoram W."/>
            <person name="Schooley R.T."/>
            <person name="Hazan R."/>
        </authorList>
    </citation>
    <scope>NUCLEOTIDE SEQUENCE [LARGE SCALE GENOMIC DNA]</scope>
</reference>
<dbReference type="Pfam" id="PF03796">
    <property type="entry name" value="DnaB_C"/>
    <property type="match status" value="1"/>
</dbReference>
<keyword evidence="1" id="KW-0378">Hydrolase</keyword>